<dbReference type="Pfam" id="PF04268">
    <property type="entry name" value="SoxG"/>
    <property type="match status" value="1"/>
</dbReference>
<keyword evidence="2" id="KW-1185">Reference proteome</keyword>
<organism evidence="1 2">
    <name type="scientific">Rhizobium miluonense</name>
    <dbReference type="NCBI Taxonomy" id="411945"/>
    <lineage>
        <taxon>Bacteria</taxon>
        <taxon>Pseudomonadati</taxon>
        <taxon>Pseudomonadota</taxon>
        <taxon>Alphaproteobacteria</taxon>
        <taxon>Hyphomicrobiales</taxon>
        <taxon>Rhizobiaceae</taxon>
        <taxon>Rhizobium/Agrobacterium group</taxon>
        <taxon>Rhizobium</taxon>
    </lineage>
</organism>
<reference evidence="2" key="1">
    <citation type="submission" date="2016-08" db="EMBL/GenBank/DDBJ databases">
        <authorList>
            <person name="Varghese N."/>
            <person name="Submissions Spin"/>
        </authorList>
    </citation>
    <scope>NUCLEOTIDE SEQUENCE [LARGE SCALE GENOMIC DNA]</scope>
    <source>
        <strain evidence="2">HAMBI 2971</strain>
    </source>
</reference>
<dbReference type="STRING" id="411945.GA0061102_1009115"/>
<dbReference type="EMBL" id="FMAH01000009">
    <property type="protein sequence ID" value="SCB23763.1"/>
    <property type="molecule type" value="Genomic_DNA"/>
</dbReference>
<dbReference type="AlphaFoldDB" id="A0A1C3V7Q2"/>
<proteinExistence type="predicted"/>
<dbReference type="Gene3D" id="3.30.1360.120">
    <property type="entry name" value="Probable tRNA modification gtpase trme, domain 1"/>
    <property type="match status" value="1"/>
</dbReference>
<accession>A0A1C3V7Q2</accession>
<evidence type="ECO:0000313" key="2">
    <source>
        <dbReference type="Proteomes" id="UP000199435"/>
    </source>
</evidence>
<dbReference type="OrthoDB" id="7868213at2"/>
<dbReference type="Proteomes" id="UP000199435">
    <property type="component" value="Unassembled WGS sequence"/>
</dbReference>
<dbReference type="InterPro" id="IPR007375">
    <property type="entry name" value="SoxG"/>
</dbReference>
<gene>
    <name evidence="1" type="ORF">GA0061102_1009115</name>
</gene>
<evidence type="ECO:0000313" key="1">
    <source>
        <dbReference type="EMBL" id="SCB23763.1"/>
    </source>
</evidence>
<dbReference type="InterPro" id="IPR027266">
    <property type="entry name" value="TrmE/GcvT-like"/>
</dbReference>
<evidence type="ECO:0008006" key="3">
    <source>
        <dbReference type="Google" id="ProtNLM"/>
    </source>
</evidence>
<sequence length="180" mass="18992">MLDHARKWEPAPDWSTAVLNGKHLSVRNVDLPDQALVSGDLAAFGHLTGMDENGVGAFGHVKGLPYTVRLARDRLLVVGGLPSAIHDGWNEAGFAVTAIGGADRVIELSGAGVMDLVSQATTVDPALASASASIGFAAVPALAYHYGPASDLRLHVERGLAVSIWTWLQTVLSEEEDHDH</sequence>
<dbReference type="RefSeq" id="WP_092846794.1">
    <property type="nucleotide sequence ID" value="NZ_FMAH01000009.1"/>
</dbReference>
<protein>
    <recommendedName>
        <fullName evidence="3">Sarcosine oxidase subunit gamma</fullName>
    </recommendedName>
</protein>
<name>A0A1C3V7Q2_9HYPH</name>